<evidence type="ECO:0000256" key="2">
    <source>
        <dbReference type="ARBA" id="ARBA00023052"/>
    </source>
</evidence>
<dbReference type="Gene3D" id="3.40.50.1220">
    <property type="entry name" value="TPP-binding domain"/>
    <property type="match status" value="1"/>
</dbReference>
<name>A0A381VI35_9ZZZZ</name>
<dbReference type="PROSITE" id="PS00187">
    <property type="entry name" value="TPP_ENZYMES"/>
    <property type="match status" value="1"/>
</dbReference>
<reference evidence="7" key="1">
    <citation type="submission" date="2018-05" db="EMBL/GenBank/DDBJ databases">
        <authorList>
            <person name="Lanie J.A."/>
            <person name="Ng W.-L."/>
            <person name="Kazmierczak K.M."/>
            <person name="Andrzejewski T.M."/>
            <person name="Davidsen T.M."/>
            <person name="Wayne K.J."/>
            <person name="Tettelin H."/>
            <person name="Glass J.I."/>
            <person name="Rusch D."/>
            <person name="Podicherti R."/>
            <person name="Tsui H.-C.T."/>
            <person name="Winkler M.E."/>
        </authorList>
    </citation>
    <scope>NUCLEOTIDE SEQUENCE</scope>
</reference>
<dbReference type="SUPFAM" id="SSF52467">
    <property type="entry name" value="DHS-like NAD/FAD-binding domain"/>
    <property type="match status" value="1"/>
</dbReference>
<dbReference type="GO" id="GO:0050660">
    <property type="term" value="F:flavin adenine dinucleotide binding"/>
    <property type="evidence" value="ECO:0007669"/>
    <property type="project" value="TreeGrafter"/>
</dbReference>
<dbReference type="CDD" id="cd00568">
    <property type="entry name" value="TPP_enzymes"/>
    <property type="match status" value="1"/>
</dbReference>
<dbReference type="InterPro" id="IPR012001">
    <property type="entry name" value="Thiamin_PyroP_enz_TPP-bd_dom"/>
</dbReference>
<organism evidence="7">
    <name type="scientific">marine metagenome</name>
    <dbReference type="NCBI Taxonomy" id="408172"/>
    <lineage>
        <taxon>unclassified sequences</taxon>
        <taxon>metagenomes</taxon>
        <taxon>ecological metagenomes</taxon>
    </lineage>
</organism>
<proteinExistence type="inferred from homology"/>
<dbReference type="Gene3D" id="3.40.50.970">
    <property type="match status" value="2"/>
</dbReference>
<protein>
    <recommendedName>
        <fullName evidence="8">Thiamine pyrophosphate-binding protein</fullName>
    </recommendedName>
</protein>
<dbReference type="AlphaFoldDB" id="A0A381VI35"/>
<dbReference type="GO" id="GO:0009097">
    <property type="term" value="P:isoleucine biosynthetic process"/>
    <property type="evidence" value="ECO:0007669"/>
    <property type="project" value="TreeGrafter"/>
</dbReference>
<dbReference type="GO" id="GO:0009099">
    <property type="term" value="P:L-valine biosynthetic process"/>
    <property type="evidence" value="ECO:0007669"/>
    <property type="project" value="TreeGrafter"/>
</dbReference>
<evidence type="ECO:0000259" key="5">
    <source>
        <dbReference type="Pfam" id="PF02775"/>
    </source>
</evidence>
<evidence type="ECO:0000256" key="3">
    <source>
        <dbReference type="RuleBase" id="RU362132"/>
    </source>
</evidence>
<dbReference type="GO" id="GO:0005948">
    <property type="term" value="C:acetolactate synthase complex"/>
    <property type="evidence" value="ECO:0007669"/>
    <property type="project" value="TreeGrafter"/>
</dbReference>
<dbReference type="Pfam" id="PF02775">
    <property type="entry name" value="TPP_enzyme_C"/>
    <property type="match status" value="1"/>
</dbReference>
<dbReference type="Pfam" id="PF02776">
    <property type="entry name" value="TPP_enzyme_N"/>
    <property type="match status" value="1"/>
</dbReference>
<dbReference type="EMBL" id="UINC01008826">
    <property type="protein sequence ID" value="SVA39661.1"/>
    <property type="molecule type" value="Genomic_DNA"/>
</dbReference>
<dbReference type="InterPro" id="IPR012000">
    <property type="entry name" value="Thiamin_PyroP_enz_cen_dom"/>
</dbReference>
<keyword evidence="2 3" id="KW-0786">Thiamine pyrophosphate</keyword>
<dbReference type="InterPro" id="IPR029035">
    <property type="entry name" value="DHS-like_NAD/FAD-binding_dom"/>
</dbReference>
<dbReference type="InterPro" id="IPR029061">
    <property type="entry name" value="THDP-binding"/>
</dbReference>
<dbReference type="InterPro" id="IPR011766">
    <property type="entry name" value="TPP_enzyme_TPP-bd"/>
</dbReference>
<evidence type="ECO:0000313" key="7">
    <source>
        <dbReference type="EMBL" id="SVA39661.1"/>
    </source>
</evidence>
<dbReference type="PANTHER" id="PTHR18968:SF167">
    <property type="entry name" value="ACETOLACTATE SYNTHASE LARGE SUBUNIT ILVB2-RELATED"/>
    <property type="match status" value="1"/>
</dbReference>
<dbReference type="GO" id="GO:0030976">
    <property type="term" value="F:thiamine pyrophosphate binding"/>
    <property type="evidence" value="ECO:0007669"/>
    <property type="project" value="InterPro"/>
</dbReference>
<dbReference type="SUPFAM" id="SSF52518">
    <property type="entry name" value="Thiamin diphosphate-binding fold (THDP-binding)"/>
    <property type="match status" value="2"/>
</dbReference>
<feature type="domain" description="Thiamine pyrophosphate enzyme N-terminal TPP-binding" evidence="6">
    <location>
        <begin position="4"/>
        <end position="117"/>
    </location>
</feature>
<sequence length="538" mass="57249">MTQMNGAQALTRQLQAEGSDTVFALPGAQIMSAFDAMYEVRDTISLIQTRHEQATTYMADGYAKVTGKPGVAMVVPGPGALNATSGLGTAYACSSPVLLISGQIPSMFLGKNTGQLHEISEQLDIFRPITKWNHRVTRAGEIPSAVHEAFRQMTTGRPGPVELEIPSDILSGSDDIRLVEKETFPHPSPDMEDIAAAAILISKSQKPAIIAGGGVVASGAHEQIRKLADLLQAPVMTTPLAKGVIPESDHLAAGVNSAIGPASVVLSDSDLLIAVGTRLSLRGVTPENMPTLVHIDVEKSQIGQKFTPEVGLVGDAAECLDSLISKVDMPSIDRGQRSERAVSLKEEFSKEVSRLAPEQVSVIDKISSALTHDTIVVQGMTNIGYWSCEALPMSEPRNYVSSSYFGTLGYVYPTALGSQAAFPDRPVVALCGDGGFMYSPQELSTAVKYGLNTIALVFNNGAFGASRWDQEHAFNGRYIGTDLHNPDFVMLAESFGATGIRTDTNGIGEAITKAMSANSPAVIDVEIDNMMPPFQIVE</sequence>
<feature type="domain" description="Thiamine pyrophosphate enzyme TPP-binding" evidence="5">
    <location>
        <begin position="381"/>
        <end position="525"/>
    </location>
</feature>
<dbReference type="Pfam" id="PF00205">
    <property type="entry name" value="TPP_enzyme_M"/>
    <property type="match status" value="1"/>
</dbReference>
<dbReference type="InterPro" id="IPR000399">
    <property type="entry name" value="TPP-bd_CS"/>
</dbReference>
<evidence type="ECO:0000259" key="6">
    <source>
        <dbReference type="Pfam" id="PF02776"/>
    </source>
</evidence>
<dbReference type="NCBIfam" id="NF006122">
    <property type="entry name" value="PRK08266.1"/>
    <property type="match status" value="1"/>
</dbReference>
<evidence type="ECO:0000259" key="4">
    <source>
        <dbReference type="Pfam" id="PF00205"/>
    </source>
</evidence>
<dbReference type="InterPro" id="IPR045229">
    <property type="entry name" value="TPP_enz"/>
</dbReference>
<dbReference type="FunFam" id="3.40.50.970:FF:000007">
    <property type="entry name" value="Acetolactate synthase"/>
    <property type="match status" value="1"/>
</dbReference>
<comment type="similarity">
    <text evidence="1 3">Belongs to the TPP enzyme family.</text>
</comment>
<gene>
    <name evidence="7" type="ORF">METZ01_LOCUS92515</name>
</gene>
<dbReference type="PANTHER" id="PTHR18968">
    <property type="entry name" value="THIAMINE PYROPHOSPHATE ENZYMES"/>
    <property type="match status" value="1"/>
</dbReference>
<dbReference type="GO" id="GO:0000287">
    <property type="term" value="F:magnesium ion binding"/>
    <property type="evidence" value="ECO:0007669"/>
    <property type="project" value="InterPro"/>
</dbReference>
<evidence type="ECO:0008006" key="8">
    <source>
        <dbReference type="Google" id="ProtNLM"/>
    </source>
</evidence>
<accession>A0A381VI35</accession>
<dbReference type="GO" id="GO:0003984">
    <property type="term" value="F:acetolactate synthase activity"/>
    <property type="evidence" value="ECO:0007669"/>
    <property type="project" value="TreeGrafter"/>
</dbReference>
<feature type="domain" description="Thiamine pyrophosphate enzyme central" evidence="4">
    <location>
        <begin position="194"/>
        <end position="323"/>
    </location>
</feature>
<evidence type="ECO:0000256" key="1">
    <source>
        <dbReference type="ARBA" id="ARBA00007812"/>
    </source>
</evidence>
<dbReference type="CDD" id="cd07035">
    <property type="entry name" value="TPP_PYR_POX_like"/>
    <property type="match status" value="1"/>
</dbReference>